<organism evidence="9 10">
    <name type="scientific">Dictyobacter kobayashii</name>
    <dbReference type="NCBI Taxonomy" id="2014872"/>
    <lineage>
        <taxon>Bacteria</taxon>
        <taxon>Bacillati</taxon>
        <taxon>Chloroflexota</taxon>
        <taxon>Ktedonobacteria</taxon>
        <taxon>Ktedonobacterales</taxon>
        <taxon>Dictyobacteraceae</taxon>
        <taxon>Dictyobacter</taxon>
    </lineage>
</organism>
<comment type="subcellular location">
    <subcellularLocation>
        <location evidence="1 7">Cell membrane</location>
        <topology evidence="1 7">Multi-pass membrane protein</topology>
    </subcellularLocation>
</comment>
<feature type="transmembrane region" description="Helical" evidence="7">
    <location>
        <begin position="202"/>
        <end position="226"/>
    </location>
</feature>
<gene>
    <name evidence="9" type="primary">ribX</name>
    <name evidence="9" type="ORF">KDK_02760</name>
</gene>
<dbReference type="InterPro" id="IPR035906">
    <property type="entry name" value="MetI-like_sf"/>
</dbReference>
<dbReference type="InterPro" id="IPR000515">
    <property type="entry name" value="MetI-like"/>
</dbReference>
<feature type="transmembrane region" description="Helical" evidence="7">
    <location>
        <begin position="79"/>
        <end position="100"/>
    </location>
</feature>
<evidence type="ECO:0000259" key="8">
    <source>
        <dbReference type="PROSITE" id="PS50928"/>
    </source>
</evidence>
<dbReference type="AlphaFoldDB" id="A0A402ABK5"/>
<evidence type="ECO:0000256" key="7">
    <source>
        <dbReference type="RuleBase" id="RU363032"/>
    </source>
</evidence>
<keyword evidence="4 7" id="KW-0812">Transmembrane</keyword>
<dbReference type="CDD" id="cd06261">
    <property type="entry name" value="TM_PBP2"/>
    <property type="match status" value="1"/>
</dbReference>
<accession>A0A402ABK5</accession>
<evidence type="ECO:0000256" key="6">
    <source>
        <dbReference type="ARBA" id="ARBA00023136"/>
    </source>
</evidence>
<keyword evidence="2 7" id="KW-0813">Transport</keyword>
<comment type="similarity">
    <text evidence="7">Belongs to the binding-protein-dependent transport system permease family.</text>
</comment>
<evidence type="ECO:0000256" key="3">
    <source>
        <dbReference type="ARBA" id="ARBA00022475"/>
    </source>
</evidence>
<dbReference type="PROSITE" id="PS50928">
    <property type="entry name" value="ABC_TM1"/>
    <property type="match status" value="1"/>
</dbReference>
<dbReference type="EMBL" id="BIFS01000001">
    <property type="protein sequence ID" value="GCE16476.1"/>
    <property type="molecule type" value="Genomic_DNA"/>
</dbReference>
<dbReference type="GO" id="GO:0005886">
    <property type="term" value="C:plasma membrane"/>
    <property type="evidence" value="ECO:0007669"/>
    <property type="project" value="UniProtKB-SubCell"/>
</dbReference>
<keyword evidence="6 7" id="KW-0472">Membrane</keyword>
<evidence type="ECO:0000313" key="9">
    <source>
        <dbReference type="EMBL" id="GCE16476.1"/>
    </source>
</evidence>
<dbReference type="PANTHER" id="PTHR30151:SF20">
    <property type="entry name" value="ABC TRANSPORTER PERMEASE PROTEIN HI_0355-RELATED"/>
    <property type="match status" value="1"/>
</dbReference>
<dbReference type="Gene3D" id="1.10.3720.10">
    <property type="entry name" value="MetI-like"/>
    <property type="match status" value="1"/>
</dbReference>
<dbReference type="PANTHER" id="PTHR30151">
    <property type="entry name" value="ALKANE SULFONATE ABC TRANSPORTER-RELATED, MEMBRANE SUBUNIT"/>
    <property type="match status" value="1"/>
</dbReference>
<feature type="transmembrane region" description="Helical" evidence="7">
    <location>
        <begin position="106"/>
        <end position="126"/>
    </location>
</feature>
<proteinExistence type="inferred from homology"/>
<feature type="domain" description="ABC transmembrane type-1" evidence="8">
    <location>
        <begin position="41"/>
        <end position="220"/>
    </location>
</feature>
<dbReference type="Proteomes" id="UP000287188">
    <property type="component" value="Unassembled WGS sequence"/>
</dbReference>
<evidence type="ECO:0000256" key="2">
    <source>
        <dbReference type="ARBA" id="ARBA00022448"/>
    </source>
</evidence>
<name>A0A402ABK5_9CHLR</name>
<evidence type="ECO:0000256" key="4">
    <source>
        <dbReference type="ARBA" id="ARBA00022692"/>
    </source>
</evidence>
<evidence type="ECO:0000256" key="1">
    <source>
        <dbReference type="ARBA" id="ARBA00004651"/>
    </source>
</evidence>
<evidence type="ECO:0000313" key="10">
    <source>
        <dbReference type="Proteomes" id="UP000287188"/>
    </source>
</evidence>
<dbReference type="SUPFAM" id="SSF161098">
    <property type="entry name" value="MetI-like"/>
    <property type="match status" value="1"/>
</dbReference>
<sequence length="233" mass="25122">MLAWYVATATGRINAFILPPPNDVFASLVDGLTSGLYWEHILITVQESLLGFLLGVIIALPLGYGVAKSRFLANMLQPYLSAGQAIPSIVLAPFLFLWFGIGSLPVMIICMLIVLFPMVINTVFGVQTIERELLDAARLEGASGLSLLAHIEFPLALPAVLAAVRTGLTLSITGALVGEFFCSPDRGLGALIQMALHQYNMAFMFATVIILACLAALYYSATWLLVKLAEVVY</sequence>
<protein>
    <submittedName>
        <fullName evidence="9">Riboflavin transport system permease protein RibX</fullName>
    </submittedName>
</protein>
<keyword evidence="3" id="KW-1003">Cell membrane</keyword>
<dbReference type="Pfam" id="PF00528">
    <property type="entry name" value="BPD_transp_1"/>
    <property type="match status" value="1"/>
</dbReference>
<keyword evidence="5 7" id="KW-1133">Transmembrane helix</keyword>
<reference evidence="10" key="1">
    <citation type="submission" date="2018-12" db="EMBL/GenBank/DDBJ databases">
        <title>Tengunoibacter tsumagoiensis gen. nov., sp. nov., Dictyobacter kobayashii sp. nov., D. alpinus sp. nov., and D. joshuensis sp. nov. and description of Dictyobacteraceae fam. nov. within the order Ktedonobacterales isolated from Tengu-no-mugimeshi.</title>
        <authorList>
            <person name="Wang C.M."/>
            <person name="Zheng Y."/>
            <person name="Sakai Y."/>
            <person name="Toyoda A."/>
            <person name="Minakuchi Y."/>
            <person name="Abe K."/>
            <person name="Yokota A."/>
            <person name="Yabe S."/>
        </authorList>
    </citation>
    <scope>NUCLEOTIDE SEQUENCE [LARGE SCALE GENOMIC DNA]</scope>
    <source>
        <strain evidence="10">Uno11</strain>
    </source>
</reference>
<dbReference type="GO" id="GO:0055085">
    <property type="term" value="P:transmembrane transport"/>
    <property type="evidence" value="ECO:0007669"/>
    <property type="project" value="InterPro"/>
</dbReference>
<evidence type="ECO:0000256" key="5">
    <source>
        <dbReference type="ARBA" id="ARBA00022989"/>
    </source>
</evidence>
<feature type="transmembrane region" description="Helical" evidence="7">
    <location>
        <begin position="48"/>
        <end position="67"/>
    </location>
</feature>
<comment type="caution">
    <text evidence="9">The sequence shown here is derived from an EMBL/GenBank/DDBJ whole genome shotgun (WGS) entry which is preliminary data.</text>
</comment>
<keyword evidence="10" id="KW-1185">Reference proteome</keyword>